<dbReference type="Gene3D" id="3.20.20.80">
    <property type="entry name" value="Glycosidases"/>
    <property type="match status" value="1"/>
</dbReference>
<dbReference type="OrthoDB" id="9763050at2"/>
<comment type="similarity">
    <text evidence="2">Belongs to the polysaccharide deacetylase family.</text>
</comment>
<dbReference type="SUPFAM" id="SSF88713">
    <property type="entry name" value="Glycoside hydrolase/deacetylase"/>
    <property type="match status" value="1"/>
</dbReference>
<protein>
    <recommendedName>
        <fullName evidence="3">Chitooligosaccharide deacetylase</fullName>
    </recommendedName>
    <alternativeName>
        <fullName evidence="4">Nodulation protein B</fullName>
    </alternativeName>
</protein>
<evidence type="ECO:0000313" key="7">
    <source>
        <dbReference type="Proteomes" id="UP000244817"/>
    </source>
</evidence>
<feature type="domain" description="NodB homology" evidence="5">
    <location>
        <begin position="49"/>
        <end position="255"/>
    </location>
</feature>
<organism evidence="6 7">
    <name type="scientific">Thalassorhabdomicrobium marinisediminis</name>
    <dbReference type="NCBI Taxonomy" id="2170577"/>
    <lineage>
        <taxon>Bacteria</taxon>
        <taxon>Pseudomonadati</taxon>
        <taxon>Pseudomonadota</taxon>
        <taxon>Alphaproteobacteria</taxon>
        <taxon>Rhodobacterales</taxon>
        <taxon>Paracoccaceae</taxon>
        <taxon>Thalassorhabdomicrobium</taxon>
    </lineage>
</organism>
<evidence type="ECO:0000256" key="2">
    <source>
        <dbReference type="ARBA" id="ARBA00010973"/>
    </source>
</evidence>
<dbReference type="GO" id="GO:0005975">
    <property type="term" value="P:carbohydrate metabolic process"/>
    <property type="evidence" value="ECO:0007669"/>
    <property type="project" value="InterPro"/>
</dbReference>
<evidence type="ECO:0000256" key="3">
    <source>
        <dbReference type="ARBA" id="ARBA00020071"/>
    </source>
</evidence>
<evidence type="ECO:0000313" key="6">
    <source>
        <dbReference type="EMBL" id="PVA05335.1"/>
    </source>
</evidence>
<keyword evidence="7" id="KW-1185">Reference proteome</keyword>
<dbReference type="PANTHER" id="PTHR10587:SF137">
    <property type="entry name" value="4-DEOXY-4-FORMAMIDO-L-ARABINOSE-PHOSPHOUNDECAPRENOL DEFORMYLASE ARND-RELATED"/>
    <property type="match status" value="1"/>
</dbReference>
<dbReference type="Gene3D" id="3.20.20.370">
    <property type="entry name" value="Glycoside hydrolase/deacetylase"/>
    <property type="match status" value="1"/>
</dbReference>
<evidence type="ECO:0000256" key="4">
    <source>
        <dbReference type="ARBA" id="ARBA00032976"/>
    </source>
</evidence>
<dbReference type="RefSeq" id="WP_108642184.1">
    <property type="nucleotide sequence ID" value="NZ_QCYG01000012.1"/>
</dbReference>
<dbReference type="EMBL" id="QCYG01000012">
    <property type="protein sequence ID" value="PVA05335.1"/>
    <property type="molecule type" value="Genomic_DNA"/>
</dbReference>
<proteinExistence type="inferred from homology"/>
<dbReference type="PROSITE" id="PS51677">
    <property type="entry name" value="NODB"/>
    <property type="match status" value="1"/>
</dbReference>
<dbReference type="Proteomes" id="UP000244817">
    <property type="component" value="Unassembled WGS sequence"/>
</dbReference>
<dbReference type="PANTHER" id="PTHR10587">
    <property type="entry name" value="GLYCOSYL TRANSFERASE-RELATED"/>
    <property type="match status" value="1"/>
</dbReference>
<dbReference type="InterPro" id="IPR002509">
    <property type="entry name" value="NODB_dom"/>
</dbReference>
<gene>
    <name evidence="6" type="ORF">DC363_16105</name>
</gene>
<dbReference type="CDD" id="cd10917">
    <property type="entry name" value="CE4_NodB_like_6s_7s"/>
    <property type="match status" value="1"/>
</dbReference>
<accession>A0A2T7FT51</accession>
<evidence type="ECO:0000256" key="1">
    <source>
        <dbReference type="ARBA" id="ARBA00003236"/>
    </source>
</evidence>
<dbReference type="GO" id="GO:0016810">
    <property type="term" value="F:hydrolase activity, acting on carbon-nitrogen (but not peptide) bonds"/>
    <property type="evidence" value="ECO:0007669"/>
    <property type="project" value="InterPro"/>
</dbReference>
<comment type="function">
    <text evidence="1">Is involved in generating a small heat-stable compound (Nod), an acylated oligomer of N-acetylglucosamine, that stimulates mitosis in various plant protoplasts.</text>
</comment>
<comment type="caution">
    <text evidence="6">The sequence shown here is derived from an EMBL/GenBank/DDBJ whole genome shotgun (WGS) entry which is preliminary data.</text>
</comment>
<evidence type="ECO:0000259" key="5">
    <source>
        <dbReference type="PROSITE" id="PS51677"/>
    </source>
</evidence>
<reference evidence="6 7" key="1">
    <citation type="submission" date="2018-04" db="EMBL/GenBank/DDBJ databases">
        <title>Pelagivirga bohaiensis gen. nov., sp. nov., a bacterium isolated from the Bohai Sea.</title>
        <authorList>
            <person name="Ji X."/>
        </authorList>
    </citation>
    <scope>NUCLEOTIDE SEQUENCE [LARGE SCALE GENOMIC DNA]</scope>
    <source>
        <strain evidence="6 7">BH-SD16</strain>
    </source>
</reference>
<dbReference type="InterPro" id="IPR050248">
    <property type="entry name" value="Polysacc_deacetylase_ArnD"/>
</dbReference>
<name>A0A2T7FT51_9RHOB</name>
<dbReference type="Pfam" id="PF01522">
    <property type="entry name" value="Polysacc_deac_1"/>
    <property type="match status" value="1"/>
</dbReference>
<sequence>MRILVAQEDAEMSILPIALRHIAERATLILGLISGALPHATCAQQQPRPTVLLTFDVEEPGDAALLEALNIDVPATYFFTGDYGGQFPDLVRGLAKAGNSIGSHSHFHDDLTTLTPRHLALDLILSRMTLEAITCQPVTWFRAPYLAYNDRVMRGVANAGYLADSSDKLPWPVNAILPELAITVHDGRLVSDIDALEPMDGSAPPGLPFLIAAFDYQRQRGLPFVVLMHPRVIGPRPDVLHGLIDHARAAGAQFLTADAFMQQAQTGGPRNSLRLPRQPQAAEVAAVRRAVIQNGITDLILPSAPTSALGSDAAAQSDSELSTAPPRLPAHLAALRDHGVRLHLELDMREEKPAALLDQVTVRSIAARAANLARDPSVDGLVLVGLGQSSVRDGLTEDTLDQFGADTGLVGLTINTVMHTAYLKWVYWRADRLTTLVNGAAGAARGATDRRISIAVAVSADLLLDFAEIEIAALDLPELAHLLDAVILEVPRDAALQPQLLRRLRLAATVQTGDTDVFVQRAEPVAIGPEFPAASLFHAGDRAAGSDETAREIRQPCNSFEGHWSFD</sequence>
<dbReference type="InterPro" id="IPR011330">
    <property type="entry name" value="Glyco_hydro/deAcase_b/a-brl"/>
</dbReference>
<dbReference type="AlphaFoldDB" id="A0A2T7FT51"/>